<feature type="chain" id="PRO_5046812693" evidence="1">
    <location>
        <begin position="20"/>
        <end position="435"/>
    </location>
</feature>
<dbReference type="Pfam" id="PF16483">
    <property type="entry name" value="Glyco_hydro_64"/>
    <property type="match status" value="1"/>
</dbReference>
<evidence type="ECO:0000259" key="2">
    <source>
        <dbReference type="PROSITE" id="PS52006"/>
    </source>
</evidence>
<dbReference type="PROSITE" id="PS52006">
    <property type="entry name" value="GH64"/>
    <property type="match status" value="1"/>
</dbReference>
<protein>
    <submittedName>
        <fullName evidence="3">Glucanase B</fullName>
    </submittedName>
</protein>
<keyword evidence="1" id="KW-0732">Signal</keyword>
<dbReference type="Gene3D" id="2.60.110.10">
    <property type="entry name" value="Thaumatin"/>
    <property type="match status" value="1"/>
</dbReference>
<gene>
    <name evidence="3" type="ORF">SUNI508_13374</name>
</gene>
<dbReference type="InterPro" id="IPR042517">
    <property type="entry name" value="Glyco_hydro_64_N_2"/>
</dbReference>
<dbReference type="Gene3D" id="3.30.920.50">
    <property type="entry name" value="Beta-1,3-glucanase, C-terminal domain"/>
    <property type="match status" value="1"/>
</dbReference>
<sequence length="435" mass="45507">MRALSEFLFPSLGLFGALGLALPLVVQPSAVKDIVITEDNTVNSTNIASVETVSTVAASSLQISITNNNAGSGALTAYVTGNDVSGSVVFLSPSGSWYYPDAAGSTTPIQVLDDVALELSGVGGTTTFTLPGYISAARIWVSEAPLEFFTVSSGGTTQLVEPSFVNPADPSATINWGFVELTYNTDGIWANLSFVDFVGLVMGMSLTLGSGEVQTRKGLKSGAIAGICSDLAAQSAIDGQPWKDLCVTDEAGAPLRILAPNLYAGLSSGAFENYFSNYVDQVWSQYTSQDLTIDSQSSPGLVDCNISGDNLVCANDNRSYGKPNAQDIFGCNSGPFAIIDGDNDVHKAVVPRLCAAFNRGTLLSDGGNIQPSLSSDFYYLSSPNNHYSRIVHSYESDGLGYAFSYDDVNPDGENQAGLVAGADPQLLHIVVGGIS</sequence>
<organism evidence="3 4">
    <name type="scientific">Seiridium unicorne</name>
    <dbReference type="NCBI Taxonomy" id="138068"/>
    <lineage>
        <taxon>Eukaryota</taxon>
        <taxon>Fungi</taxon>
        <taxon>Dikarya</taxon>
        <taxon>Ascomycota</taxon>
        <taxon>Pezizomycotina</taxon>
        <taxon>Sordariomycetes</taxon>
        <taxon>Xylariomycetidae</taxon>
        <taxon>Amphisphaeriales</taxon>
        <taxon>Sporocadaceae</taxon>
        <taxon>Seiridium</taxon>
    </lineage>
</organism>
<dbReference type="EMBL" id="JARVKF010000029">
    <property type="protein sequence ID" value="KAK9424852.1"/>
    <property type="molecule type" value="Genomic_DNA"/>
</dbReference>
<accession>A0ABR2VD48</accession>
<comment type="caution">
    <text evidence="3">The sequence shown here is derived from an EMBL/GenBank/DDBJ whole genome shotgun (WGS) entry which is preliminary data.</text>
</comment>
<dbReference type="PANTHER" id="PTHR38165:SF1">
    <property type="entry name" value="GLUCANASE B"/>
    <property type="match status" value="1"/>
</dbReference>
<dbReference type="PANTHER" id="PTHR38165">
    <property type="match status" value="1"/>
</dbReference>
<proteinExistence type="predicted"/>
<dbReference type="InterPro" id="IPR037176">
    <property type="entry name" value="Osmotin/thaumatin-like_sf"/>
</dbReference>
<keyword evidence="4" id="KW-1185">Reference proteome</keyword>
<feature type="domain" description="GH64" evidence="2">
    <location>
        <begin position="58"/>
        <end position="418"/>
    </location>
</feature>
<evidence type="ECO:0000313" key="4">
    <source>
        <dbReference type="Proteomes" id="UP001408356"/>
    </source>
</evidence>
<name>A0ABR2VD48_9PEZI</name>
<dbReference type="InterPro" id="IPR032477">
    <property type="entry name" value="Glyco_hydro_64"/>
</dbReference>
<reference evidence="3 4" key="1">
    <citation type="journal article" date="2024" name="J. Plant Pathol.">
        <title>Sequence and assembly of the genome of Seiridium unicorne, isolate CBS 538.82, causal agent of cypress canker disease.</title>
        <authorList>
            <person name="Scali E."/>
            <person name="Rocca G.D."/>
            <person name="Danti R."/>
            <person name="Garbelotto M."/>
            <person name="Barberini S."/>
            <person name="Baroncelli R."/>
            <person name="Emiliani G."/>
        </authorList>
    </citation>
    <scope>NUCLEOTIDE SEQUENCE [LARGE SCALE GENOMIC DNA]</scope>
    <source>
        <strain evidence="3 4">BM-138-508</strain>
    </source>
</reference>
<evidence type="ECO:0000313" key="3">
    <source>
        <dbReference type="EMBL" id="KAK9424852.1"/>
    </source>
</evidence>
<dbReference type="Proteomes" id="UP001408356">
    <property type="component" value="Unassembled WGS sequence"/>
</dbReference>
<dbReference type="InterPro" id="IPR037398">
    <property type="entry name" value="Glyco_hydro_64_fam"/>
</dbReference>
<feature type="signal peptide" evidence="1">
    <location>
        <begin position="1"/>
        <end position="19"/>
    </location>
</feature>
<evidence type="ECO:0000256" key="1">
    <source>
        <dbReference type="SAM" id="SignalP"/>
    </source>
</evidence>